<dbReference type="RefSeq" id="WP_115774785.1">
    <property type="nucleotide sequence ID" value="NZ_PIOC01000032.1"/>
</dbReference>
<accession>A0A3D8PJ96</accession>
<dbReference type="PANTHER" id="PTHR30543">
    <property type="entry name" value="CHROMATE REDUCTASE"/>
    <property type="match status" value="1"/>
</dbReference>
<dbReference type="SUPFAM" id="SSF52218">
    <property type="entry name" value="Flavoproteins"/>
    <property type="match status" value="1"/>
</dbReference>
<reference evidence="4" key="1">
    <citation type="submission" date="2017-11" db="EMBL/GenBank/DDBJ databases">
        <authorList>
            <person name="Zhu W."/>
        </authorList>
    </citation>
    <scope>NUCLEOTIDE SEQUENCE [LARGE SCALE GENOMIC DNA]</scope>
    <source>
        <strain evidence="4">CAU 1183</strain>
    </source>
</reference>
<proteinExistence type="inferred from homology"/>
<gene>
    <name evidence="3" type="ORF">CWR48_18515</name>
</gene>
<evidence type="ECO:0000256" key="1">
    <source>
        <dbReference type="ARBA" id="ARBA00009428"/>
    </source>
</evidence>
<dbReference type="GO" id="GO:0005829">
    <property type="term" value="C:cytosol"/>
    <property type="evidence" value="ECO:0007669"/>
    <property type="project" value="TreeGrafter"/>
</dbReference>
<evidence type="ECO:0000259" key="2">
    <source>
        <dbReference type="Pfam" id="PF03358"/>
    </source>
</evidence>
<protein>
    <submittedName>
        <fullName evidence="3">NADPH-dependent oxidoreductase</fullName>
    </submittedName>
</protein>
<dbReference type="Pfam" id="PF03358">
    <property type="entry name" value="FMN_red"/>
    <property type="match status" value="1"/>
</dbReference>
<keyword evidence="4" id="KW-1185">Reference proteome</keyword>
<dbReference type="GO" id="GO:0016491">
    <property type="term" value="F:oxidoreductase activity"/>
    <property type="evidence" value="ECO:0007669"/>
    <property type="project" value="InterPro"/>
</dbReference>
<dbReference type="EMBL" id="PIOC01000032">
    <property type="protein sequence ID" value="RDW15732.1"/>
    <property type="molecule type" value="Genomic_DNA"/>
</dbReference>
<dbReference type="Proteomes" id="UP000257143">
    <property type="component" value="Unassembled WGS sequence"/>
</dbReference>
<comment type="similarity">
    <text evidence="1">Belongs to the azoreductase type 2 family.</text>
</comment>
<organism evidence="3 4">
    <name type="scientific">Oceanobacillus arenosus</name>
    <dbReference type="NCBI Taxonomy" id="1229153"/>
    <lineage>
        <taxon>Bacteria</taxon>
        <taxon>Bacillati</taxon>
        <taxon>Bacillota</taxon>
        <taxon>Bacilli</taxon>
        <taxon>Bacillales</taxon>
        <taxon>Bacillaceae</taxon>
        <taxon>Oceanobacillus</taxon>
    </lineage>
</organism>
<evidence type="ECO:0000313" key="3">
    <source>
        <dbReference type="EMBL" id="RDW15732.1"/>
    </source>
</evidence>
<feature type="domain" description="NADPH-dependent FMN reductase-like" evidence="2">
    <location>
        <begin position="22"/>
        <end position="165"/>
    </location>
</feature>
<sequence>MGFLDKLFGKSNKEEQKVSNLKIGIVLGSVREGRNAEAVTNYVYDFATKRNDGVDYEIVDLAEYKLPLMGAALLESEQADAGNRIKAWSDKMASFDGYIFVAPEYNHAVGGALKNATDYLKPEVANKVAGLVGYGSLGGTRAHENLRLIFGELQVADVRTAVTFSLITDFENMSVFKPAAYHEANINQMLDEVKSWGTAFKSLRA</sequence>
<dbReference type="InterPro" id="IPR029039">
    <property type="entry name" value="Flavoprotein-like_sf"/>
</dbReference>
<dbReference type="OrthoDB" id="9812295at2"/>
<dbReference type="GO" id="GO:0010181">
    <property type="term" value="F:FMN binding"/>
    <property type="evidence" value="ECO:0007669"/>
    <property type="project" value="TreeGrafter"/>
</dbReference>
<dbReference type="Gene3D" id="3.40.50.360">
    <property type="match status" value="1"/>
</dbReference>
<name>A0A3D8PJ96_9BACI</name>
<dbReference type="InterPro" id="IPR050712">
    <property type="entry name" value="NAD(P)H-dep_reductase"/>
</dbReference>
<dbReference type="InterPro" id="IPR005025">
    <property type="entry name" value="FMN_Rdtase-like_dom"/>
</dbReference>
<dbReference type="PANTHER" id="PTHR30543:SF21">
    <property type="entry name" value="NAD(P)H-DEPENDENT FMN REDUCTASE LOT6"/>
    <property type="match status" value="1"/>
</dbReference>
<evidence type="ECO:0000313" key="4">
    <source>
        <dbReference type="Proteomes" id="UP000257143"/>
    </source>
</evidence>
<dbReference type="AlphaFoldDB" id="A0A3D8PJ96"/>
<comment type="caution">
    <text evidence="3">The sequence shown here is derived from an EMBL/GenBank/DDBJ whole genome shotgun (WGS) entry which is preliminary data.</text>
</comment>